<protein>
    <submittedName>
        <fullName evidence="2">DUF58 domain-containing protein</fullName>
    </submittedName>
</protein>
<gene>
    <name evidence="2" type="ORF">G4Z14_05710</name>
</gene>
<accession>A0A6M0QQK9</accession>
<organism evidence="2 3">
    <name type="scientific">Tabrizicola oligotrophica</name>
    <dbReference type="NCBI Taxonomy" id="2710650"/>
    <lineage>
        <taxon>Bacteria</taxon>
        <taxon>Pseudomonadati</taxon>
        <taxon>Pseudomonadota</taxon>
        <taxon>Alphaproteobacteria</taxon>
        <taxon>Rhodobacterales</taxon>
        <taxon>Paracoccaceae</taxon>
        <taxon>Tabrizicola</taxon>
    </lineage>
</organism>
<evidence type="ECO:0000259" key="1">
    <source>
        <dbReference type="Pfam" id="PF01882"/>
    </source>
</evidence>
<sequence length="261" mass="28388">MLAQTVMLGEHGRKRAGQGDEFWQYRAAHAGDSARAIDWRRSARADTPFVREREWQAAQSVTLWVDPSRSMAFSGEKSRPTKADRARLLALALGVLMLKGGERVGLAGQPPRPGRAQVVTLANGLADGAEDYGVPDATGLVPLGRAVFLSDFLGPLEGIETALAYAADRGVRGVLVQLLDPAEEEFPFSGRTVFESMGGSLRHETQSANALRDRYLARLAERKDRLATLARAVGWHYACHHTGQPAQSALLWAYQALEGGR</sequence>
<comment type="caution">
    <text evidence="2">The sequence shown here is derived from an EMBL/GenBank/DDBJ whole genome shotgun (WGS) entry which is preliminary data.</text>
</comment>
<dbReference type="Proteomes" id="UP000477782">
    <property type="component" value="Unassembled WGS sequence"/>
</dbReference>
<dbReference type="AlphaFoldDB" id="A0A6M0QQK9"/>
<reference evidence="2 3" key="1">
    <citation type="submission" date="2020-02" db="EMBL/GenBank/DDBJ databases">
        <authorList>
            <person name="Chen W.-M."/>
        </authorList>
    </citation>
    <scope>NUCLEOTIDE SEQUENCE [LARGE SCALE GENOMIC DNA]</scope>
    <source>
        <strain evidence="2 3">KMS-5</strain>
    </source>
</reference>
<dbReference type="Pfam" id="PF01882">
    <property type="entry name" value="DUF58"/>
    <property type="match status" value="1"/>
</dbReference>
<proteinExistence type="predicted"/>
<keyword evidence="3" id="KW-1185">Reference proteome</keyword>
<dbReference type="InterPro" id="IPR002881">
    <property type="entry name" value="DUF58"/>
</dbReference>
<dbReference type="PANTHER" id="PTHR33608">
    <property type="entry name" value="BLL2464 PROTEIN"/>
    <property type="match status" value="1"/>
</dbReference>
<feature type="domain" description="DUF58" evidence="1">
    <location>
        <begin position="25"/>
        <end position="223"/>
    </location>
</feature>
<dbReference type="PANTHER" id="PTHR33608:SF6">
    <property type="entry name" value="BLL2464 PROTEIN"/>
    <property type="match status" value="1"/>
</dbReference>
<name>A0A6M0QQK9_9RHOB</name>
<dbReference type="EMBL" id="JAAIVJ010000002">
    <property type="protein sequence ID" value="NEY89789.1"/>
    <property type="molecule type" value="Genomic_DNA"/>
</dbReference>
<evidence type="ECO:0000313" key="2">
    <source>
        <dbReference type="EMBL" id="NEY89789.1"/>
    </source>
</evidence>
<evidence type="ECO:0000313" key="3">
    <source>
        <dbReference type="Proteomes" id="UP000477782"/>
    </source>
</evidence>